<name>A0A2P6VGY1_9CHLO</name>
<evidence type="ECO:0000313" key="6">
    <source>
        <dbReference type="Proteomes" id="UP000239649"/>
    </source>
</evidence>
<evidence type="ECO:0000256" key="2">
    <source>
        <dbReference type="ARBA" id="ARBA00023242"/>
    </source>
</evidence>
<feature type="region of interest" description="Disordered" evidence="3">
    <location>
        <begin position="156"/>
        <end position="247"/>
    </location>
</feature>
<protein>
    <submittedName>
        <fullName evidence="5">rRNA-processing fcf2-like</fullName>
    </submittedName>
</protein>
<feature type="compositionally biased region" description="Basic residues" evidence="3">
    <location>
        <begin position="394"/>
        <end position="404"/>
    </location>
</feature>
<dbReference type="PANTHER" id="PTHR21686">
    <property type="entry name" value="DEOXYNUCLEOTIDYLTRANSFERASE TERMINAL-INTERACTING PROTEIN 2"/>
    <property type="match status" value="1"/>
</dbReference>
<dbReference type="PANTHER" id="PTHR21686:SF12">
    <property type="entry name" value="DEOXYNUCLEOTIDYLTRANSFERASE TERMINAL-INTERACTING PROTEIN 2"/>
    <property type="match status" value="1"/>
</dbReference>
<dbReference type="GO" id="GO:0006396">
    <property type="term" value="P:RNA processing"/>
    <property type="evidence" value="ECO:0007669"/>
    <property type="project" value="TreeGrafter"/>
</dbReference>
<evidence type="ECO:0000256" key="1">
    <source>
        <dbReference type="ARBA" id="ARBA00004604"/>
    </source>
</evidence>
<reference evidence="5 6" key="1">
    <citation type="journal article" date="2018" name="Plant J.">
        <title>Genome sequences of Chlorella sorokiniana UTEX 1602 and Micractinium conductrix SAG 241.80: implications to maltose excretion by a green alga.</title>
        <authorList>
            <person name="Arriola M.B."/>
            <person name="Velmurugan N."/>
            <person name="Zhang Y."/>
            <person name="Plunkett M.H."/>
            <person name="Hondzo H."/>
            <person name="Barney B.M."/>
        </authorList>
    </citation>
    <scope>NUCLEOTIDE SEQUENCE [LARGE SCALE GENOMIC DNA]</scope>
    <source>
        <strain evidence="5 6">SAG 241.80</strain>
    </source>
</reference>
<dbReference type="AlphaFoldDB" id="A0A2P6VGY1"/>
<feature type="compositionally biased region" description="Low complexity" evidence="3">
    <location>
        <begin position="27"/>
        <end position="54"/>
    </location>
</feature>
<feature type="compositionally biased region" description="Polar residues" evidence="3">
    <location>
        <begin position="1"/>
        <end position="10"/>
    </location>
</feature>
<dbReference type="GO" id="GO:0003723">
    <property type="term" value="F:RNA binding"/>
    <property type="evidence" value="ECO:0007669"/>
    <property type="project" value="TreeGrafter"/>
</dbReference>
<keyword evidence="6" id="KW-1185">Reference proteome</keyword>
<dbReference type="InterPro" id="IPR039883">
    <property type="entry name" value="Fcf2/DNTTIP2"/>
</dbReference>
<feature type="region of interest" description="Disordered" evidence="3">
    <location>
        <begin position="1"/>
        <end position="133"/>
    </location>
</feature>
<feature type="compositionally biased region" description="Low complexity" evidence="3">
    <location>
        <begin position="227"/>
        <end position="246"/>
    </location>
</feature>
<evidence type="ECO:0000259" key="4">
    <source>
        <dbReference type="Pfam" id="PF08698"/>
    </source>
</evidence>
<proteinExistence type="predicted"/>
<evidence type="ECO:0000256" key="3">
    <source>
        <dbReference type="SAM" id="MobiDB-lite"/>
    </source>
</evidence>
<feature type="compositionally biased region" description="Low complexity" evidence="3">
    <location>
        <begin position="72"/>
        <end position="93"/>
    </location>
</feature>
<feature type="domain" description="Fcf2 pre-rRNA processing C-terminal" evidence="4">
    <location>
        <begin position="277"/>
        <end position="369"/>
    </location>
</feature>
<comment type="caution">
    <text evidence="5">The sequence shown here is derived from an EMBL/GenBank/DDBJ whole genome shotgun (WGS) entry which is preliminary data.</text>
</comment>
<evidence type="ECO:0000313" key="5">
    <source>
        <dbReference type="EMBL" id="PSC73328.1"/>
    </source>
</evidence>
<dbReference type="Proteomes" id="UP000239649">
    <property type="component" value="Unassembled WGS sequence"/>
</dbReference>
<dbReference type="EMBL" id="LHPF02000007">
    <property type="protein sequence ID" value="PSC73328.1"/>
    <property type="molecule type" value="Genomic_DNA"/>
</dbReference>
<dbReference type="GO" id="GO:0005730">
    <property type="term" value="C:nucleolus"/>
    <property type="evidence" value="ECO:0007669"/>
    <property type="project" value="UniProtKB-SubCell"/>
</dbReference>
<gene>
    <name evidence="5" type="ORF">C2E20_3363</name>
</gene>
<feature type="region of interest" description="Disordered" evidence="3">
    <location>
        <begin position="358"/>
        <end position="404"/>
    </location>
</feature>
<comment type="subcellular location">
    <subcellularLocation>
        <location evidence="1">Nucleus</location>
        <location evidence="1">Nucleolus</location>
    </subcellularLocation>
</comment>
<accession>A0A2P6VGY1</accession>
<dbReference type="STRING" id="554055.A0A2P6VGY1"/>
<dbReference type="OrthoDB" id="427886at2759"/>
<dbReference type="InterPro" id="IPR014810">
    <property type="entry name" value="Fcf2_C"/>
</dbReference>
<keyword evidence="2" id="KW-0539">Nucleus</keyword>
<dbReference type="Pfam" id="PF08698">
    <property type="entry name" value="Fcf2"/>
    <property type="match status" value="1"/>
</dbReference>
<organism evidence="5 6">
    <name type="scientific">Micractinium conductrix</name>
    <dbReference type="NCBI Taxonomy" id="554055"/>
    <lineage>
        <taxon>Eukaryota</taxon>
        <taxon>Viridiplantae</taxon>
        <taxon>Chlorophyta</taxon>
        <taxon>core chlorophytes</taxon>
        <taxon>Trebouxiophyceae</taxon>
        <taxon>Chlorellales</taxon>
        <taxon>Chlorellaceae</taxon>
        <taxon>Chlorella clade</taxon>
        <taxon>Micractinium</taxon>
    </lineage>
</organism>
<sequence>MVSTRSQSVLSAGALVDTAGTQGEVDSGAAAPRRSGRARSSGGTPVVAAAPRSVRTTRTRRPLEDIQEEEGAAAQQRQDQQDQQQAEGQQQEGQGEHKQAAAAARPPSPRTRRRATAAAAAASPAAGDAAPEEQPLKANAALVDILAQQMFAALESGRLPQAHGGGSGSEEEAEEGQRQRQQQQQRSDADDTGSSSESEGEGGRSHLMPRHLRWQPELTLPGHTNRGAAAQAAAAAPPGGAAAAPGVHAVRRSKDGLHVTAPDERVVARAARRAAPDTAGKGWFDMPATQITDEVKNDLRMLRLRGALDPKAHYKKLDSTKFPKYFQMGTVVEGAADFYSGRLTNKQRKRTLTDEIMADAHLTEARKKRYTKMQEERSQWSRKKGPGRKSSNERRKKPHHRPKH</sequence>
<feature type="compositionally biased region" description="Low complexity" evidence="3">
    <location>
        <begin position="116"/>
        <end position="129"/>
    </location>
</feature>